<dbReference type="InterPro" id="IPR047867">
    <property type="entry name" value="Ribosomal_uL22_bac/org-type"/>
</dbReference>
<evidence type="ECO:0000256" key="11">
    <source>
        <dbReference type="SAM" id="Coils"/>
    </source>
</evidence>
<accession>A0A1G2JMX3</accession>
<keyword evidence="3 7" id="KW-0694">RNA-binding</keyword>
<dbReference type="SUPFAM" id="SSF54843">
    <property type="entry name" value="Ribosomal protein L22"/>
    <property type="match status" value="1"/>
</dbReference>
<dbReference type="GO" id="GO:0022625">
    <property type="term" value="C:cytosolic large ribosomal subunit"/>
    <property type="evidence" value="ECO:0007669"/>
    <property type="project" value="TreeGrafter"/>
</dbReference>
<protein>
    <recommendedName>
        <fullName evidence="6 7">Large ribosomal subunit protein uL22</fullName>
    </recommendedName>
</protein>
<keyword evidence="2 7" id="KW-0699">rRNA-binding</keyword>
<comment type="similarity">
    <text evidence="1 7 8">Belongs to the universal ribosomal protein uL22 family.</text>
</comment>
<gene>
    <name evidence="7" type="primary">rplV</name>
    <name evidence="12" type="ORF">A2561_04325</name>
</gene>
<evidence type="ECO:0000256" key="4">
    <source>
        <dbReference type="ARBA" id="ARBA00022980"/>
    </source>
</evidence>
<keyword evidence="11" id="KW-0175">Coiled coil</keyword>
<name>A0A1G2JMX3_9BACT</name>
<dbReference type="Gene3D" id="3.90.470.10">
    <property type="entry name" value="Ribosomal protein L22/L17"/>
    <property type="match status" value="1"/>
</dbReference>
<evidence type="ECO:0000256" key="1">
    <source>
        <dbReference type="ARBA" id="ARBA00009451"/>
    </source>
</evidence>
<comment type="subunit">
    <text evidence="7 9">Part of the 50S ribosomal subunit.</text>
</comment>
<comment type="function">
    <text evidence="7 10">This protein binds specifically to 23S rRNA; its binding is stimulated by other ribosomal proteins, e.g., L4, L17, and L20. It is important during the early stages of 50S assembly. It makes multiple contacts with different domains of the 23S rRNA in the assembled 50S subunit and ribosome.</text>
</comment>
<evidence type="ECO:0000256" key="7">
    <source>
        <dbReference type="HAMAP-Rule" id="MF_01331"/>
    </source>
</evidence>
<dbReference type="GO" id="GO:0006412">
    <property type="term" value="P:translation"/>
    <property type="evidence" value="ECO:0007669"/>
    <property type="project" value="UniProtKB-UniRule"/>
</dbReference>
<dbReference type="GO" id="GO:0019843">
    <property type="term" value="F:rRNA binding"/>
    <property type="evidence" value="ECO:0007669"/>
    <property type="project" value="UniProtKB-UniRule"/>
</dbReference>
<dbReference type="NCBIfam" id="TIGR01044">
    <property type="entry name" value="rplV_bact"/>
    <property type="match status" value="1"/>
</dbReference>
<evidence type="ECO:0000256" key="9">
    <source>
        <dbReference type="RuleBase" id="RU004006"/>
    </source>
</evidence>
<dbReference type="InterPro" id="IPR005727">
    <property type="entry name" value="Ribosomal_uL22_bac/chlpt-type"/>
</dbReference>
<comment type="function">
    <text evidence="7">The globular domain of the protein is located near the polypeptide exit tunnel on the outside of the subunit, while an extended beta-hairpin is found that lines the wall of the exit tunnel in the center of the 70S ribosome.</text>
</comment>
<evidence type="ECO:0000256" key="2">
    <source>
        <dbReference type="ARBA" id="ARBA00022730"/>
    </source>
</evidence>
<dbReference type="InterPro" id="IPR001063">
    <property type="entry name" value="Ribosomal_uL22"/>
</dbReference>
<dbReference type="HAMAP" id="MF_01331_B">
    <property type="entry name" value="Ribosomal_uL22_B"/>
    <property type="match status" value="1"/>
</dbReference>
<keyword evidence="5 7" id="KW-0687">Ribonucleoprotein</keyword>
<feature type="coiled-coil region" evidence="11">
    <location>
        <begin position="107"/>
        <end position="140"/>
    </location>
</feature>
<evidence type="ECO:0000256" key="5">
    <source>
        <dbReference type="ARBA" id="ARBA00023274"/>
    </source>
</evidence>
<sequence length="142" mass="16495">MQVKAILRNLRIAPRKTRDVIDLIRGKGAMEAQTALSFTTRKSAPIILKLLNSAIASAENDFKLKKENLFVAKVFTDEGTKLKRWHPMSRGRAYPIEKRTSHITIVLDTLENKIESKREIRKAKKKEFRIKRQNKKLNKKIK</sequence>
<dbReference type="PANTHER" id="PTHR13501">
    <property type="entry name" value="CHLOROPLAST 50S RIBOSOMAL PROTEIN L22-RELATED"/>
    <property type="match status" value="1"/>
</dbReference>
<dbReference type="GO" id="GO:0003735">
    <property type="term" value="F:structural constituent of ribosome"/>
    <property type="evidence" value="ECO:0007669"/>
    <property type="project" value="InterPro"/>
</dbReference>
<dbReference type="EMBL" id="MHPU01000038">
    <property type="protein sequence ID" value="OGZ87801.1"/>
    <property type="molecule type" value="Genomic_DNA"/>
</dbReference>
<evidence type="ECO:0000313" key="13">
    <source>
        <dbReference type="Proteomes" id="UP000178935"/>
    </source>
</evidence>
<dbReference type="AlphaFoldDB" id="A0A1G2JMX3"/>
<evidence type="ECO:0000313" key="12">
    <source>
        <dbReference type="EMBL" id="OGZ87801.1"/>
    </source>
</evidence>
<reference evidence="12 13" key="1">
    <citation type="journal article" date="2016" name="Nat. Commun.">
        <title>Thousands of microbial genomes shed light on interconnected biogeochemical processes in an aquifer system.</title>
        <authorList>
            <person name="Anantharaman K."/>
            <person name="Brown C.T."/>
            <person name="Hug L.A."/>
            <person name="Sharon I."/>
            <person name="Castelle C.J."/>
            <person name="Probst A.J."/>
            <person name="Thomas B.C."/>
            <person name="Singh A."/>
            <person name="Wilkins M.J."/>
            <person name="Karaoz U."/>
            <person name="Brodie E.L."/>
            <person name="Williams K.H."/>
            <person name="Hubbard S.S."/>
            <person name="Banfield J.F."/>
        </authorList>
    </citation>
    <scope>NUCLEOTIDE SEQUENCE [LARGE SCALE GENOMIC DNA]</scope>
</reference>
<dbReference type="InterPro" id="IPR036394">
    <property type="entry name" value="Ribosomal_uL22_sf"/>
</dbReference>
<keyword evidence="4 7" id="KW-0689">Ribosomal protein</keyword>
<evidence type="ECO:0000256" key="10">
    <source>
        <dbReference type="RuleBase" id="RU004008"/>
    </source>
</evidence>
<dbReference type="Pfam" id="PF00237">
    <property type="entry name" value="Ribosomal_L22"/>
    <property type="match status" value="1"/>
</dbReference>
<organism evidence="12 13">
    <name type="scientific">Candidatus Staskawiczbacteria bacterium RIFOXYD1_FULL_32_13</name>
    <dbReference type="NCBI Taxonomy" id="1802234"/>
    <lineage>
        <taxon>Bacteria</taxon>
        <taxon>Candidatus Staskawicziibacteriota</taxon>
    </lineage>
</organism>
<dbReference type="CDD" id="cd00336">
    <property type="entry name" value="Ribosomal_L22"/>
    <property type="match status" value="1"/>
</dbReference>
<evidence type="ECO:0000256" key="8">
    <source>
        <dbReference type="RuleBase" id="RU004005"/>
    </source>
</evidence>
<evidence type="ECO:0000256" key="3">
    <source>
        <dbReference type="ARBA" id="ARBA00022884"/>
    </source>
</evidence>
<evidence type="ECO:0000256" key="6">
    <source>
        <dbReference type="ARBA" id="ARBA00035207"/>
    </source>
</evidence>
<proteinExistence type="inferred from homology"/>
<dbReference type="PANTHER" id="PTHR13501:SF8">
    <property type="entry name" value="LARGE RIBOSOMAL SUBUNIT PROTEIN UL22M"/>
    <property type="match status" value="1"/>
</dbReference>
<dbReference type="Proteomes" id="UP000178935">
    <property type="component" value="Unassembled WGS sequence"/>
</dbReference>
<comment type="caution">
    <text evidence="12">The sequence shown here is derived from an EMBL/GenBank/DDBJ whole genome shotgun (WGS) entry which is preliminary data.</text>
</comment>